<dbReference type="SUPFAM" id="SSF56112">
    <property type="entry name" value="Protein kinase-like (PK-like)"/>
    <property type="match status" value="1"/>
</dbReference>
<evidence type="ECO:0000313" key="2">
    <source>
        <dbReference type="EMBL" id="RKT87096.1"/>
    </source>
</evidence>
<sequence length="338" mass="37189">MINRHKRQLACIELNDVLKTSGINPGLVRSCEELPEGTFNTVYRIRLTDGTCLVLKVAPNPDAPILTYEHGIMATEELFYTLAVGTGRVPTPRVAHADYRRAVIGNDFLVMTECPGQSWFDQRDLIGDNDGARLRVDLGRMVAALHQVTGPGFGYPQEAVAPLAQSWRTAFLAMTGAVLGDVLRYDVTLPRPTSEINALVLANAAVLDEVTKPAMVHFDLWLGNILVDCHERSSRIGGLIDGERAFWGDPVADFVSLALFGDLTKDDSFLAGYRAAGGRVTFNAATRLRLALYRTYLYLIMLVESVLRSCSRLEHRQMTAFVSRHLVSELAVLAGAAR</sequence>
<reference evidence="3 4" key="1">
    <citation type="submission" date="2016-10" db="EMBL/GenBank/DDBJ databases">
        <authorList>
            <person name="de Groot N.N."/>
        </authorList>
    </citation>
    <scope>NUCLEOTIDE SEQUENCE [LARGE SCALE GENOMIC DNA]</scope>
    <source>
        <strain evidence="3 4">CPCC 201259</strain>
    </source>
</reference>
<accession>A0A1I4W2K1</accession>
<dbReference type="GO" id="GO:0016301">
    <property type="term" value="F:kinase activity"/>
    <property type="evidence" value="ECO:0007669"/>
    <property type="project" value="UniProtKB-KW"/>
</dbReference>
<dbReference type="AlphaFoldDB" id="A0A1I4W2K1"/>
<dbReference type="RefSeq" id="WP_093149354.1">
    <property type="nucleotide sequence ID" value="NZ_FOUP01000002.1"/>
</dbReference>
<dbReference type="InterPro" id="IPR051678">
    <property type="entry name" value="AGP_Transferase"/>
</dbReference>
<reference evidence="2 5" key="2">
    <citation type="submission" date="2018-10" db="EMBL/GenBank/DDBJ databases">
        <title>Sequencing the genomes of 1000 actinobacteria strains.</title>
        <authorList>
            <person name="Klenk H.-P."/>
        </authorList>
    </citation>
    <scope>NUCLEOTIDE SEQUENCE [LARGE SCALE GENOMIC DNA]</scope>
    <source>
        <strain evidence="2 5">DSM 45119</strain>
    </source>
</reference>
<dbReference type="Gene3D" id="3.30.200.20">
    <property type="entry name" value="Phosphorylase Kinase, domain 1"/>
    <property type="match status" value="1"/>
</dbReference>
<organism evidence="3 4">
    <name type="scientific">Saccharopolyspora antimicrobica</name>
    <dbReference type="NCBI Taxonomy" id="455193"/>
    <lineage>
        <taxon>Bacteria</taxon>
        <taxon>Bacillati</taxon>
        <taxon>Actinomycetota</taxon>
        <taxon>Actinomycetes</taxon>
        <taxon>Pseudonocardiales</taxon>
        <taxon>Pseudonocardiaceae</taxon>
        <taxon>Saccharopolyspora</taxon>
    </lineage>
</organism>
<keyword evidence="3" id="KW-0808">Transferase</keyword>
<gene>
    <name evidence="2" type="ORF">ATL45_5484</name>
    <name evidence="3" type="ORF">SAMN05421805_102503</name>
</gene>
<protein>
    <submittedName>
        <fullName evidence="2">Aminoglycoside phosphotransferase (APT) family kinase protein</fullName>
    </submittedName>
    <submittedName>
        <fullName evidence="3">Predicted kinase, aminoglycoside phosphotransferase (APT) family</fullName>
    </submittedName>
</protein>
<dbReference type="PANTHER" id="PTHR21310:SF15">
    <property type="entry name" value="AMINOGLYCOSIDE PHOSPHOTRANSFERASE DOMAIN-CONTAINING PROTEIN"/>
    <property type="match status" value="1"/>
</dbReference>
<evidence type="ECO:0000313" key="3">
    <source>
        <dbReference type="EMBL" id="SFN07741.1"/>
    </source>
</evidence>
<name>A0A1I4W2K1_9PSEU</name>
<dbReference type="Proteomes" id="UP000199398">
    <property type="component" value="Unassembled WGS sequence"/>
</dbReference>
<dbReference type="STRING" id="455193.SAMN05421805_102503"/>
<dbReference type="Gene3D" id="3.90.1200.10">
    <property type="match status" value="1"/>
</dbReference>
<dbReference type="Pfam" id="PF01636">
    <property type="entry name" value="APH"/>
    <property type="match status" value="1"/>
</dbReference>
<feature type="domain" description="Aminoglycoside phosphotransferase" evidence="1">
    <location>
        <begin position="31"/>
        <end position="283"/>
    </location>
</feature>
<dbReference type="PANTHER" id="PTHR21310">
    <property type="entry name" value="AMINOGLYCOSIDE PHOSPHOTRANSFERASE-RELATED-RELATED"/>
    <property type="match status" value="1"/>
</dbReference>
<dbReference type="InterPro" id="IPR002575">
    <property type="entry name" value="Aminoglycoside_PTrfase"/>
</dbReference>
<evidence type="ECO:0000259" key="1">
    <source>
        <dbReference type="Pfam" id="PF01636"/>
    </source>
</evidence>
<dbReference type="InterPro" id="IPR011009">
    <property type="entry name" value="Kinase-like_dom_sf"/>
</dbReference>
<evidence type="ECO:0000313" key="5">
    <source>
        <dbReference type="Proteomes" id="UP000270697"/>
    </source>
</evidence>
<keyword evidence="3" id="KW-0418">Kinase</keyword>
<dbReference type="OrthoDB" id="5490445at2"/>
<keyword evidence="5" id="KW-1185">Reference proteome</keyword>
<dbReference type="EMBL" id="FOUP01000002">
    <property type="protein sequence ID" value="SFN07741.1"/>
    <property type="molecule type" value="Genomic_DNA"/>
</dbReference>
<dbReference type="Proteomes" id="UP000270697">
    <property type="component" value="Unassembled WGS sequence"/>
</dbReference>
<evidence type="ECO:0000313" key="4">
    <source>
        <dbReference type="Proteomes" id="UP000199398"/>
    </source>
</evidence>
<proteinExistence type="predicted"/>
<dbReference type="EMBL" id="RBXX01000002">
    <property type="protein sequence ID" value="RKT87096.1"/>
    <property type="molecule type" value="Genomic_DNA"/>
</dbReference>